<keyword evidence="2" id="KW-1185">Reference proteome</keyword>
<protein>
    <submittedName>
        <fullName evidence="1">Uncharacterized protein</fullName>
    </submittedName>
</protein>
<dbReference type="RefSeq" id="XP_049178319.1">
    <property type="nucleotide sequence ID" value="XM_049326127.1"/>
</dbReference>
<dbReference type="AlphaFoldDB" id="A0AAI9WW17"/>
<sequence length="329" mass="38078">MELIKSLCDIIIDSKKLYKIIEVIPNGIVSSPSAFNLEEDGDILGIGIPKEKYLKIFKNSHDYFYAHFDQLLNLEGLSKANLVDAYYMTLGYLISTNEHHTIIKLHSRIVNILQNYDQDLELISCFLTCRMSRINKSSSLWVLLQRLILKSHQETRPCLDPKYMLRAIKSCDLHFSNYYGNSFLRWYSAIDETGIAKRAEWFDVFVSLCHSKLSDSSLWSSFNFILRIRAGRDIQTPLEELSPSNQNVDRDYHSAANHEIVVAELKWLFDVECKYITPYKLLILLLDSSDQLEQIEQSLHKCKGISQETKDKLSKTVLDHIDDISSRAR</sequence>
<organism evidence="1 2">
    <name type="scientific">Candida oxycetoniae</name>
    <dbReference type="NCBI Taxonomy" id="497107"/>
    <lineage>
        <taxon>Eukaryota</taxon>
        <taxon>Fungi</taxon>
        <taxon>Dikarya</taxon>
        <taxon>Ascomycota</taxon>
        <taxon>Saccharomycotina</taxon>
        <taxon>Pichiomycetes</taxon>
        <taxon>Debaryomycetaceae</taxon>
        <taxon>Candida/Lodderomyces clade</taxon>
        <taxon>Candida</taxon>
    </lineage>
</organism>
<gene>
    <name evidence="1" type="ORF">KGF56_004664</name>
</gene>
<reference evidence="1" key="1">
    <citation type="journal article" date="2022" name="DNA Res.">
        <title>Genome analysis of five recently described species of the CUG-Ser clade uncovers Candida theae as a new hybrid lineage with pathogenic potential in the Candida parapsilosis species complex.</title>
        <authorList>
            <person name="Mixao V."/>
            <person name="Del Olmo V."/>
            <person name="Hegedusova E."/>
            <person name="Saus E."/>
            <person name="Pryszcz L."/>
            <person name="Cillingova A."/>
            <person name="Nosek J."/>
            <person name="Gabaldon T."/>
        </authorList>
    </citation>
    <scope>NUCLEOTIDE SEQUENCE</scope>
    <source>
        <strain evidence="1">CBS 10844</strain>
    </source>
</reference>
<proteinExistence type="predicted"/>
<dbReference type="Proteomes" id="UP001202479">
    <property type="component" value="Unassembled WGS sequence"/>
</dbReference>
<dbReference type="GeneID" id="73382279"/>
<dbReference type="EMBL" id="JAHUZD010000143">
    <property type="protein sequence ID" value="KAI3402572.2"/>
    <property type="molecule type" value="Genomic_DNA"/>
</dbReference>
<name>A0AAI9WW17_9ASCO</name>
<comment type="caution">
    <text evidence="1">The sequence shown here is derived from an EMBL/GenBank/DDBJ whole genome shotgun (WGS) entry which is preliminary data.</text>
</comment>
<accession>A0AAI9WW17</accession>
<evidence type="ECO:0000313" key="1">
    <source>
        <dbReference type="EMBL" id="KAI3402572.2"/>
    </source>
</evidence>
<evidence type="ECO:0000313" key="2">
    <source>
        <dbReference type="Proteomes" id="UP001202479"/>
    </source>
</evidence>